<dbReference type="AlphaFoldDB" id="A0A200JAE1"/>
<organism evidence="2">
    <name type="scientific">Candidatus Enterococcus dunnyi</name>
    <dbReference type="NCBI Taxonomy" id="1834192"/>
    <lineage>
        <taxon>Bacteria</taxon>
        <taxon>Bacillati</taxon>
        <taxon>Bacillota</taxon>
        <taxon>Bacilli</taxon>
        <taxon>Lactobacillales</taxon>
        <taxon>Enterococcaceae</taxon>
        <taxon>Enterococcus</taxon>
    </lineage>
</organism>
<keyword evidence="4" id="KW-1185">Reference proteome</keyword>
<dbReference type="NCBIfam" id="NF040909">
    <property type="entry name" value="OadG_rel_small"/>
    <property type="match status" value="1"/>
</dbReference>
<reference evidence="3" key="3">
    <citation type="submission" date="2024-03" db="EMBL/GenBank/DDBJ databases">
        <title>The Genome Sequence of Enterococcus sp. DIV0238c.</title>
        <authorList>
            <consortium name="The Broad Institute Genomics Platform"/>
            <consortium name="The Broad Institute Microbial Omics Core"/>
            <consortium name="The Broad Institute Genomic Center for Infectious Diseases"/>
            <person name="Earl A."/>
            <person name="Manson A."/>
            <person name="Gilmore M."/>
            <person name="Schwartman J."/>
            <person name="Shea T."/>
            <person name="Abouelleil A."/>
            <person name="Cao P."/>
            <person name="Chapman S."/>
            <person name="Cusick C."/>
            <person name="Young S."/>
            <person name="Neafsey D."/>
            <person name="Nusbaum C."/>
            <person name="Birren B."/>
        </authorList>
    </citation>
    <scope>NUCLEOTIDE SEQUENCE</scope>
    <source>
        <strain evidence="3">9D6_DIV0238</strain>
    </source>
</reference>
<evidence type="ECO:0000256" key="1">
    <source>
        <dbReference type="SAM" id="Phobius"/>
    </source>
</evidence>
<evidence type="ECO:0000313" key="4">
    <source>
        <dbReference type="Proteomes" id="UP000196151"/>
    </source>
</evidence>
<keyword evidence="1" id="KW-0812">Transmembrane</keyword>
<feature type="transmembrane region" description="Helical" evidence="1">
    <location>
        <begin position="12"/>
        <end position="33"/>
    </location>
</feature>
<gene>
    <name evidence="3" type="ORF">A5889_000799</name>
    <name evidence="2" type="ORF">A5889_002282</name>
</gene>
<dbReference type="EMBL" id="CP147246">
    <property type="protein sequence ID" value="WYJ93303.1"/>
    <property type="molecule type" value="Genomic_DNA"/>
</dbReference>
<reference evidence="2" key="1">
    <citation type="submission" date="2017-05" db="EMBL/GenBank/DDBJ databases">
        <title>The Genome Sequence of Enterococcus sp. 9D6_DIV0238.</title>
        <authorList>
            <consortium name="The Broad Institute Genomics Platform"/>
            <consortium name="The Broad Institute Genomic Center for Infectious Diseases"/>
            <person name="Earl A."/>
            <person name="Manson A."/>
            <person name="Schwartman J."/>
            <person name="Gilmore M."/>
            <person name="Abouelleil A."/>
            <person name="Cao P."/>
            <person name="Chapman S."/>
            <person name="Cusick C."/>
            <person name="Shea T."/>
            <person name="Young S."/>
            <person name="Neafsey D."/>
            <person name="Nusbaum C."/>
            <person name="Birren B."/>
        </authorList>
    </citation>
    <scope>NUCLEOTIDE SEQUENCE [LARGE SCALE GENOMIC DNA]</scope>
    <source>
        <strain evidence="2">9D6_DIV0238</strain>
    </source>
</reference>
<accession>A0A200JAE1</accession>
<evidence type="ECO:0000313" key="2">
    <source>
        <dbReference type="EMBL" id="OUZ33567.1"/>
    </source>
</evidence>
<evidence type="ECO:0000313" key="3">
    <source>
        <dbReference type="EMBL" id="WYJ93303.1"/>
    </source>
</evidence>
<sequence>MSADLLKSLELLIFGWGGVFVVIFVIYFASSMLNKLFPPKK</sequence>
<reference evidence="3" key="2">
    <citation type="submission" date="2017-05" db="EMBL/GenBank/DDBJ databases">
        <authorList>
            <consortium name="The Broad Institute Genomics Platform"/>
            <consortium name="The Broad Institute Genomic Center for Infectious Diseases"/>
            <person name="Earl A."/>
            <person name="Manson A."/>
            <person name="Schwartman J."/>
            <person name="Gilmore M."/>
            <person name="Abouelleil A."/>
            <person name="Cao P."/>
            <person name="Chapman S."/>
            <person name="Cusick C."/>
            <person name="Shea T."/>
            <person name="Young S."/>
            <person name="Neafsey D."/>
            <person name="Nusbaum C."/>
            <person name="Birren B."/>
        </authorList>
    </citation>
    <scope>NUCLEOTIDE SEQUENCE</scope>
    <source>
        <strain evidence="3">9D6_DIV0238</strain>
    </source>
</reference>
<protein>
    <submittedName>
        <fullName evidence="2">Uncharacterized protein</fullName>
    </submittedName>
</protein>
<dbReference type="RefSeq" id="WP_087641347.1">
    <property type="nucleotide sequence ID" value="NZ_CP147246.1"/>
</dbReference>
<dbReference type="Proteomes" id="UP000196151">
    <property type="component" value="Chromosome"/>
</dbReference>
<keyword evidence="1" id="KW-0472">Membrane</keyword>
<dbReference type="EMBL" id="NIBQ01000002">
    <property type="protein sequence ID" value="OUZ33567.1"/>
    <property type="molecule type" value="Genomic_DNA"/>
</dbReference>
<name>A0A200JAE1_9ENTE</name>
<keyword evidence="1" id="KW-1133">Transmembrane helix</keyword>
<proteinExistence type="predicted"/>